<sequence length="319" mass="37298">MSDQEKEDFVKYALQKVHFYIESKFWSKLDNDTLHKWLNNFKSTDEKYCAAKLLDRLVYYSEEDIVRLLEFGFNEIVLKRYVLELELENDFKVSNYDILKFRNKFYSKSVIVPLLSNKNPSESSLAMTRYLTNDLGFPESRILDITNLSGEVLKNANNLIIIDDFIGSGTQIFDFWNVTKMKIDDTEYTINKIKSLYPKLEIEYLCLVCTEEGYLNFHTKNTAVGLKITYCEKLANKFRVFGSTSVYFDRDEVQENKSIIEGLCDKNGISLLGYQGLDYAIAFHHDIPDSSLPLFYKQTENWNPLFRNKKTNTQTDVIV</sequence>
<dbReference type="RefSeq" id="WP_283239628.1">
    <property type="nucleotide sequence ID" value="NZ_JASGBP010000007.1"/>
</dbReference>
<feature type="domain" description="PRTase-CE" evidence="1">
    <location>
        <begin position="35"/>
        <end position="307"/>
    </location>
</feature>
<evidence type="ECO:0000313" key="3">
    <source>
        <dbReference type="Proteomes" id="UP001230035"/>
    </source>
</evidence>
<protein>
    <recommendedName>
        <fullName evidence="1">PRTase-CE domain-containing protein</fullName>
    </recommendedName>
</protein>
<dbReference type="EMBL" id="JASGBP010000007">
    <property type="protein sequence ID" value="MDI9257951.1"/>
    <property type="molecule type" value="Genomic_DNA"/>
</dbReference>
<evidence type="ECO:0000313" key="2">
    <source>
        <dbReference type="EMBL" id="MDI9257951.1"/>
    </source>
</evidence>
<keyword evidence="3" id="KW-1185">Reference proteome</keyword>
<name>A0ABT6XS71_9FLAO</name>
<evidence type="ECO:0000259" key="1">
    <source>
        <dbReference type="Pfam" id="PF24390"/>
    </source>
</evidence>
<accession>A0ABT6XS71</accession>
<comment type="caution">
    <text evidence="2">The sequence shown here is derived from an EMBL/GenBank/DDBJ whole genome shotgun (WGS) entry which is preliminary data.</text>
</comment>
<organism evidence="2 3">
    <name type="scientific">Flavobacterium sedimenticola</name>
    <dbReference type="NCBI Taxonomy" id="3043286"/>
    <lineage>
        <taxon>Bacteria</taxon>
        <taxon>Pseudomonadati</taxon>
        <taxon>Bacteroidota</taxon>
        <taxon>Flavobacteriia</taxon>
        <taxon>Flavobacteriales</taxon>
        <taxon>Flavobacteriaceae</taxon>
        <taxon>Flavobacterium</taxon>
    </lineage>
</organism>
<reference evidence="2 3" key="1">
    <citation type="submission" date="2023-05" db="EMBL/GenBank/DDBJ databases">
        <title>Flavobacterium sedimenti sp. nov., isolated from the sediment.</title>
        <authorList>
            <person name="Wu N."/>
        </authorList>
    </citation>
    <scope>NUCLEOTIDE SEQUENCE [LARGE SCALE GENOMIC DNA]</scope>
    <source>
        <strain evidence="2 3">YZ-48</strain>
    </source>
</reference>
<gene>
    <name evidence="2" type="ORF">QHT84_11050</name>
</gene>
<dbReference type="InterPro" id="IPR056920">
    <property type="entry name" value="PRTase-CE"/>
</dbReference>
<dbReference type="Pfam" id="PF24390">
    <property type="entry name" value="PRTase-CE"/>
    <property type="match status" value="1"/>
</dbReference>
<dbReference type="Proteomes" id="UP001230035">
    <property type="component" value="Unassembled WGS sequence"/>
</dbReference>
<proteinExistence type="predicted"/>